<sequence>MALPLVIFSVFFLTTSASSSGVFPDHKGFKVNFFSINSIAAMAIQKMWGGNAHPPIETVEKANFAALALSDSRDQDVMEFELLCWTLMISKETYGCAIPSRENVIAIKSLKEVEAFLSAKPSEIVTLILEDYVETANGLSRVLNASGLMKYWFPLRRMPQDGQDWPLVKDMVAMNHRLIVFTSQQHKQQTEGIAYQWNYMVENQYGNRGMVKGRCPKREESAPLNDRTKSLVLVNHFRTIPIKQASCLDNSQDLINMLYTCFGEAGNRWANFVAVDFYKHGSSCRHKKFQQIQSGETVEFN</sequence>
<dbReference type="Proteomes" id="UP000634136">
    <property type="component" value="Unassembled WGS sequence"/>
</dbReference>
<dbReference type="EMBL" id="JAAIUW010000006">
    <property type="protein sequence ID" value="KAF7827955.1"/>
    <property type="molecule type" value="Genomic_DNA"/>
</dbReference>
<keyword evidence="1" id="KW-0732">Signal</keyword>
<dbReference type="OrthoDB" id="7984201at2759"/>
<protein>
    <submittedName>
        <fullName evidence="2">PI-PLC X domain-containing protein</fullName>
    </submittedName>
</protein>
<dbReference type="GO" id="GO:0006629">
    <property type="term" value="P:lipid metabolic process"/>
    <property type="evidence" value="ECO:0007669"/>
    <property type="project" value="InterPro"/>
</dbReference>
<name>A0A834TSZ9_9FABA</name>
<dbReference type="SUPFAM" id="SSF51695">
    <property type="entry name" value="PLC-like phosphodiesterases"/>
    <property type="match status" value="1"/>
</dbReference>
<evidence type="ECO:0000313" key="2">
    <source>
        <dbReference type="EMBL" id="KAF7827955.1"/>
    </source>
</evidence>
<evidence type="ECO:0000313" key="3">
    <source>
        <dbReference type="Proteomes" id="UP000634136"/>
    </source>
</evidence>
<dbReference type="InterPro" id="IPR051057">
    <property type="entry name" value="PI-PLC_domain"/>
</dbReference>
<dbReference type="PANTHER" id="PTHR13593:SF51">
    <property type="entry name" value="F21F23.12 PROTEIN"/>
    <property type="match status" value="1"/>
</dbReference>
<organism evidence="2 3">
    <name type="scientific">Senna tora</name>
    <dbReference type="NCBI Taxonomy" id="362788"/>
    <lineage>
        <taxon>Eukaryota</taxon>
        <taxon>Viridiplantae</taxon>
        <taxon>Streptophyta</taxon>
        <taxon>Embryophyta</taxon>
        <taxon>Tracheophyta</taxon>
        <taxon>Spermatophyta</taxon>
        <taxon>Magnoliopsida</taxon>
        <taxon>eudicotyledons</taxon>
        <taxon>Gunneridae</taxon>
        <taxon>Pentapetalae</taxon>
        <taxon>rosids</taxon>
        <taxon>fabids</taxon>
        <taxon>Fabales</taxon>
        <taxon>Fabaceae</taxon>
        <taxon>Caesalpinioideae</taxon>
        <taxon>Cassia clade</taxon>
        <taxon>Senna</taxon>
    </lineage>
</organism>
<proteinExistence type="predicted"/>
<dbReference type="AlphaFoldDB" id="A0A834TSZ9"/>
<reference evidence="2" key="1">
    <citation type="submission" date="2020-09" db="EMBL/GenBank/DDBJ databases">
        <title>Genome-Enabled Discovery of Anthraquinone Biosynthesis in Senna tora.</title>
        <authorList>
            <person name="Kang S.-H."/>
            <person name="Pandey R.P."/>
            <person name="Lee C.-M."/>
            <person name="Sim J.-S."/>
            <person name="Jeong J.-T."/>
            <person name="Choi B.-S."/>
            <person name="Jung M."/>
            <person name="Ginzburg D."/>
            <person name="Zhao K."/>
            <person name="Won S.Y."/>
            <person name="Oh T.-J."/>
            <person name="Yu Y."/>
            <person name="Kim N.-H."/>
            <person name="Lee O.R."/>
            <person name="Lee T.-H."/>
            <person name="Bashyal P."/>
            <person name="Kim T.-S."/>
            <person name="Lee W.-H."/>
            <person name="Kawkins C."/>
            <person name="Kim C.-K."/>
            <person name="Kim J.S."/>
            <person name="Ahn B.O."/>
            <person name="Rhee S.Y."/>
            <person name="Sohng J.K."/>
        </authorList>
    </citation>
    <scope>NUCLEOTIDE SEQUENCE</scope>
    <source>
        <tissue evidence="2">Leaf</tissue>
    </source>
</reference>
<accession>A0A834TSZ9</accession>
<dbReference type="GO" id="GO:0008081">
    <property type="term" value="F:phosphoric diester hydrolase activity"/>
    <property type="evidence" value="ECO:0007669"/>
    <property type="project" value="InterPro"/>
</dbReference>
<dbReference type="Pfam" id="PF26178">
    <property type="entry name" value="PI-PLC_cat"/>
    <property type="match status" value="1"/>
</dbReference>
<gene>
    <name evidence="2" type="ORF">G2W53_019119</name>
</gene>
<feature type="signal peptide" evidence="1">
    <location>
        <begin position="1"/>
        <end position="17"/>
    </location>
</feature>
<dbReference type="PANTHER" id="PTHR13593">
    <property type="match status" value="1"/>
</dbReference>
<keyword evidence="3" id="KW-1185">Reference proteome</keyword>
<dbReference type="InterPro" id="IPR017946">
    <property type="entry name" value="PLC-like_Pdiesterase_TIM-brl"/>
</dbReference>
<comment type="caution">
    <text evidence="2">The sequence shown here is derived from an EMBL/GenBank/DDBJ whole genome shotgun (WGS) entry which is preliminary data.</text>
</comment>
<dbReference type="Gene3D" id="3.20.20.190">
    <property type="entry name" value="Phosphatidylinositol (PI) phosphodiesterase"/>
    <property type="match status" value="1"/>
</dbReference>
<evidence type="ECO:0000256" key="1">
    <source>
        <dbReference type="SAM" id="SignalP"/>
    </source>
</evidence>
<feature type="chain" id="PRO_5032365158" evidence="1">
    <location>
        <begin position="18"/>
        <end position="301"/>
    </location>
</feature>